<reference evidence="2" key="1">
    <citation type="submission" date="2022-07" db="EMBL/GenBank/DDBJ databases">
        <title>Complete genome of CX2.</title>
        <authorList>
            <person name="Cao G."/>
        </authorList>
    </citation>
    <scope>NUCLEOTIDE SEQUENCE</scope>
    <source>
        <strain evidence="2">CX2</strain>
    </source>
</reference>
<protein>
    <recommendedName>
        <fullName evidence="4">PEP-CTERM protein-sorting domain-containing protein</fullName>
    </recommendedName>
</protein>
<evidence type="ECO:0000313" key="2">
    <source>
        <dbReference type="EMBL" id="UTT43581.1"/>
    </source>
</evidence>
<organism evidence="2 3">
    <name type="scientific">Exiguobacterium aurantiacum</name>
    <dbReference type="NCBI Taxonomy" id="33987"/>
    <lineage>
        <taxon>Bacteria</taxon>
        <taxon>Bacillati</taxon>
        <taxon>Bacillota</taxon>
        <taxon>Bacilli</taxon>
        <taxon>Bacillales</taxon>
        <taxon>Bacillales Family XII. Incertae Sedis</taxon>
        <taxon>Exiguobacterium</taxon>
    </lineage>
</organism>
<keyword evidence="1" id="KW-1133">Transmembrane helix</keyword>
<evidence type="ECO:0000256" key="1">
    <source>
        <dbReference type="SAM" id="Phobius"/>
    </source>
</evidence>
<keyword evidence="3" id="KW-1185">Reference proteome</keyword>
<gene>
    <name evidence="2" type="ORF">NMQ00_03505</name>
</gene>
<accession>A0ABY5FPV3</accession>
<name>A0ABY5FPV3_9BACL</name>
<proteinExistence type="predicted"/>
<dbReference type="Proteomes" id="UP001060325">
    <property type="component" value="Chromosome"/>
</dbReference>
<dbReference type="RefSeq" id="WP_255177952.1">
    <property type="nucleotide sequence ID" value="NZ_CP101462.1"/>
</dbReference>
<keyword evidence="1" id="KW-0472">Membrane</keyword>
<keyword evidence="1" id="KW-0812">Transmembrane</keyword>
<evidence type="ECO:0008006" key="4">
    <source>
        <dbReference type="Google" id="ProtNLM"/>
    </source>
</evidence>
<sequence>MISGWLSIFELVAIIEARPWVAAPLLALIGLFVWKWRKDRQRKQNKQIS</sequence>
<feature type="transmembrane region" description="Helical" evidence="1">
    <location>
        <begin position="20"/>
        <end position="36"/>
    </location>
</feature>
<evidence type="ECO:0000313" key="3">
    <source>
        <dbReference type="Proteomes" id="UP001060325"/>
    </source>
</evidence>
<dbReference type="EMBL" id="CP101462">
    <property type="protein sequence ID" value="UTT43581.1"/>
    <property type="molecule type" value="Genomic_DNA"/>
</dbReference>